<feature type="domain" description="ATP-grasp" evidence="1">
    <location>
        <begin position="86"/>
        <end position="232"/>
    </location>
</feature>
<organism evidence="2 3">
    <name type="scientific">Hymenobacter gummosus</name>
    <dbReference type="NCBI Taxonomy" id="1776032"/>
    <lineage>
        <taxon>Bacteria</taxon>
        <taxon>Pseudomonadati</taxon>
        <taxon>Bacteroidota</taxon>
        <taxon>Cytophagia</taxon>
        <taxon>Cytophagales</taxon>
        <taxon>Hymenobacteraceae</taxon>
        <taxon>Hymenobacter</taxon>
    </lineage>
</organism>
<protein>
    <submittedName>
        <fullName evidence="2">DUF4343 domain-containing protein</fullName>
    </submittedName>
</protein>
<dbReference type="Pfam" id="PF18299">
    <property type="entry name" value="R2K_2"/>
    <property type="match status" value="1"/>
</dbReference>
<dbReference type="InterPro" id="IPR041261">
    <property type="entry name" value="R2K_2"/>
</dbReference>
<sequence>MRAYIHQDSDGHWSNPNSFVALDGFRHMGWEIVPFRQTAELEALALPGREPADVVVGPIGSVQTALRQLGVAVPAEASYPPALRPFLGRRLWQSTLDAVAAAPEQWPVFVKPVHALKQFTGVLVRSPRDLVGCGTQGQDTAVWCAEPVRFLAEWRCFVRYGRILDLRLYRGDWAQAPSRPVVEQAVAAYADAPHGYALDFGLTDTGATVIVEANEGYAIGAYGLAAVPYAKLLSARWAQLTGTEDYCNF</sequence>
<evidence type="ECO:0000313" key="2">
    <source>
        <dbReference type="EMBL" id="RTQ46100.1"/>
    </source>
</evidence>
<proteinExistence type="predicted"/>
<dbReference type="Proteomes" id="UP000282184">
    <property type="component" value="Unassembled WGS sequence"/>
</dbReference>
<comment type="caution">
    <text evidence="2">The sequence shown here is derived from an EMBL/GenBank/DDBJ whole genome shotgun (WGS) entry which is preliminary data.</text>
</comment>
<keyword evidence="3" id="KW-1185">Reference proteome</keyword>
<accession>A0A431TXH8</accession>
<dbReference type="EMBL" id="RXOF01000017">
    <property type="protein sequence ID" value="RTQ46100.1"/>
    <property type="molecule type" value="Genomic_DNA"/>
</dbReference>
<dbReference type="OrthoDB" id="482201at2"/>
<reference evidence="2 3" key="1">
    <citation type="submission" date="2018-12" db="EMBL/GenBank/DDBJ databases">
        <title>Hymenobacter gummosus sp. nov., isolated from a spring.</title>
        <authorList>
            <person name="Nie L."/>
        </authorList>
    </citation>
    <scope>NUCLEOTIDE SEQUENCE [LARGE SCALE GENOMIC DNA]</scope>
    <source>
        <strain evidence="2 3">KCTC 52166</strain>
    </source>
</reference>
<gene>
    <name evidence="2" type="ORF">EJV47_23410</name>
</gene>
<dbReference type="RefSeq" id="WP_126695634.1">
    <property type="nucleotide sequence ID" value="NZ_RXOF01000017.1"/>
</dbReference>
<evidence type="ECO:0000259" key="1">
    <source>
        <dbReference type="Pfam" id="PF18299"/>
    </source>
</evidence>
<dbReference type="AlphaFoldDB" id="A0A431TXH8"/>
<name>A0A431TXH8_9BACT</name>
<evidence type="ECO:0000313" key="3">
    <source>
        <dbReference type="Proteomes" id="UP000282184"/>
    </source>
</evidence>